<name>A0A8S3QA62_MYTED</name>
<comment type="caution">
    <text evidence="1">The sequence shown here is derived from an EMBL/GenBank/DDBJ whole genome shotgun (WGS) entry which is preliminary data.</text>
</comment>
<dbReference type="AlphaFoldDB" id="A0A8S3QA62"/>
<dbReference type="InterPro" id="IPR000686">
    <property type="entry name" value="FANCC"/>
</dbReference>
<evidence type="ECO:0000313" key="1">
    <source>
        <dbReference type="EMBL" id="CAG2193568.1"/>
    </source>
</evidence>
<dbReference type="Pfam" id="PF02106">
    <property type="entry name" value="Fanconi_C"/>
    <property type="match status" value="1"/>
</dbReference>
<protein>
    <submittedName>
        <fullName evidence="1">FANCC</fullName>
    </submittedName>
</protein>
<accession>A0A8S3QA62</accession>
<keyword evidence="2" id="KW-1185">Reference proteome</keyword>
<dbReference type="Proteomes" id="UP000683360">
    <property type="component" value="Unassembled WGS sequence"/>
</dbReference>
<gene>
    <name evidence="1" type="ORF">MEDL_8611</name>
</gene>
<reference evidence="1" key="1">
    <citation type="submission" date="2021-03" db="EMBL/GenBank/DDBJ databases">
        <authorList>
            <person name="Bekaert M."/>
        </authorList>
    </citation>
    <scope>NUCLEOTIDE SEQUENCE</scope>
</reference>
<dbReference type="PANTHER" id="PTHR16798:SF0">
    <property type="entry name" value="FANCONI ANEMIA GROUP C PROTEIN"/>
    <property type="match status" value="1"/>
</dbReference>
<dbReference type="GO" id="GO:0006289">
    <property type="term" value="P:nucleotide-excision repair"/>
    <property type="evidence" value="ECO:0007669"/>
    <property type="project" value="TreeGrafter"/>
</dbReference>
<evidence type="ECO:0000313" key="2">
    <source>
        <dbReference type="Proteomes" id="UP000683360"/>
    </source>
</evidence>
<dbReference type="PANTHER" id="PTHR16798">
    <property type="entry name" value="FANCONI ANEMIA GROUP C PROTEIN FANCC"/>
    <property type="match status" value="1"/>
</dbReference>
<dbReference type="GO" id="GO:0036297">
    <property type="term" value="P:interstrand cross-link repair"/>
    <property type="evidence" value="ECO:0007669"/>
    <property type="project" value="InterPro"/>
</dbReference>
<proteinExistence type="predicted"/>
<dbReference type="GO" id="GO:0043240">
    <property type="term" value="C:Fanconi anaemia nuclear complex"/>
    <property type="evidence" value="ECO:0007669"/>
    <property type="project" value="InterPro"/>
</dbReference>
<dbReference type="OrthoDB" id="6071527at2759"/>
<organism evidence="1 2">
    <name type="scientific">Mytilus edulis</name>
    <name type="common">Blue mussel</name>
    <dbReference type="NCBI Taxonomy" id="6550"/>
    <lineage>
        <taxon>Eukaryota</taxon>
        <taxon>Metazoa</taxon>
        <taxon>Spiralia</taxon>
        <taxon>Lophotrochozoa</taxon>
        <taxon>Mollusca</taxon>
        <taxon>Bivalvia</taxon>
        <taxon>Autobranchia</taxon>
        <taxon>Pteriomorphia</taxon>
        <taxon>Mytilida</taxon>
        <taxon>Mytiloidea</taxon>
        <taxon>Mytilidae</taxon>
        <taxon>Mytilinae</taxon>
        <taxon>Mytilus</taxon>
    </lineage>
</organism>
<dbReference type="GO" id="GO:0034599">
    <property type="term" value="P:cellular response to oxidative stress"/>
    <property type="evidence" value="ECO:0007669"/>
    <property type="project" value="TreeGrafter"/>
</dbReference>
<sequence>MAANLEQVKNNVSYIVSNIRQSQTCPIEKEIFLRNSVDAINLILDGLLSLMKFKTVDAVIKEIPDTGQILGRLYVSKTIRGCSALYDKTTQCIMGLWRENPQTHIERKAAEWALAQVKSTVSIPLNSYFTVCQLGIQPNNVIKENNKQIVIQIKGKLRKKFQEKMDQIKSKVDREDTLESDSWFIMVYKQLLTVPINSPLLSLWDYVLEVLTLYPLEDPVSKKICEDLSKSLQHKKGYRHNITAATCYKLWTYSRPSLEQEVLFRIELCKDHVLTSEMDNIWNDSSLIKVCMLDGQIYEVIYKMVITLTGNTNVTILESFLRCVWREKRKCNSQDSLFLSVIYPAHCRVLINSLSVHPEDVKPENLGPHVKTVCDIFKEILENYGETTELLVLSLQFKQWYQKALQLCFTCDRQFQTSCLDLVACYSSLWYKVQHQSIKDVLTRIVLCLRPLLVKSTLCYTDIMCVLSGNQVSNQGQMKDTIYHILLMFVYQGSGGLNVLTQVLKLITCSDSVSDHLTCLVVSHDQLFIDYTKWTIYKRRQYKDILNELMEQSSIIHPDIMDNVKDFLNKI</sequence>
<dbReference type="EMBL" id="CAJPWZ010000460">
    <property type="protein sequence ID" value="CAG2193568.1"/>
    <property type="molecule type" value="Genomic_DNA"/>
</dbReference>